<keyword evidence="3" id="KW-1185">Reference proteome</keyword>
<sequence>MQKLPEVPDFEPEKQDSDTSSELYNDDLIAQFKSRLGQLLRAGRPRKRSPRKQNDKSNGVGRND</sequence>
<reference evidence="2 3" key="1">
    <citation type="submission" date="2024-02" db="EMBL/GenBank/DDBJ databases">
        <title>Adaptive strategies in a cosmopolitan and abundant soil bacterium.</title>
        <authorList>
            <person name="Carini P."/>
        </authorList>
    </citation>
    <scope>NUCLEOTIDE SEQUENCE [LARGE SCALE GENOMIC DNA]</scope>
    <source>
        <strain evidence="2 3">AZCC 1608</strain>
    </source>
</reference>
<dbReference type="EMBL" id="JAZHRV010000001">
    <property type="protein sequence ID" value="MEH2557425.1"/>
    <property type="molecule type" value="Genomic_DNA"/>
</dbReference>
<proteinExistence type="predicted"/>
<evidence type="ECO:0000313" key="2">
    <source>
        <dbReference type="EMBL" id="MEH2557425.1"/>
    </source>
</evidence>
<feature type="region of interest" description="Disordered" evidence="1">
    <location>
        <begin position="1"/>
        <end position="64"/>
    </location>
</feature>
<organism evidence="2 3">
    <name type="scientific">Bradyrhizobium algeriense</name>
    <dbReference type="NCBI Taxonomy" id="634784"/>
    <lineage>
        <taxon>Bacteria</taxon>
        <taxon>Pseudomonadati</taxon>
        <taxon>Pseudomonadota</taxon>
        <taxon>Alphaproteobacteria</taxon>
        <taxon>Hyphomicrobiales</taxon>
        <taxon>Nitrobacteraceae</taxon>
        <taxon>Bradyrhizobium</taxon>
    </lineage>
</organism>
<protein>
    <submittedName>
        <fullName evidence="2">Uncharacterized protein</fullName>
    </submittedName>
</protein>
<gene>
    <name evidence="2" type="ORF">V1286_004954</name>
</gene>
<name>A0ABU8BFV3_9BRAD</name>
<evidence type="ECO:0000313" key="3">
    <source>
        <dbReference type="Proteomes" id="UP001364224"/>
    </source>
</evidence>
<accession>A0ABU8BFV3</accession>
<comment type="caution">
    <text evidence="2">The sequence shown here is derived from an EMBL/GenBank/DDBJ whole genome shotgun (WGS) entry which is preliminary data.</text>
</comment>
<evidence type="ECO:0000256" key="1">
    <source>
        <dbReference type="SAM" id="MobiDB-lite"/>
    </source>
</evidence>
<dbReference type="Proteomes" id="UP001364224">
    <property type="component" value="Unassembled WGS sequence"/>
</dbReference>